<dbReference type="GO" id="GO:0005737">
    <property type="term" value="C:cytoplasm"/>
    <property type="evidence" value="ECO:0007669"/>
    <property type="project" value="InterPro"/>
</dbReference>
<dbReference type="HOGENOM" id="CLU_014801_3_1_1"/>
<dbReference type="Gene3D" id="1.20.200.10">
    <property type="entry name" value="Fumarase/aspartase (Central domain)"/>
    <property type="match status" value="1"/>
</dbReference>
<dbReference type="SUPFAM" id="SSF48557">
    <property type="entry name" value="L-aspartase-like"/>
    <property type="match status" value="1"/>
</dbReference>
<evidence type="ECO:0000256" key="2">
    <source>
        <dbReference type="RuleBase" id="RU003954"/>
    </source>
</evidence>
<dbReference type="GO" id="GO:0016841">
    <property type="term" value="F:ammonia-lyase activity"/>
    <property type="evidence" value="ECO:0007669"/>
    <property type="project" value="InterPro"/>
</dbReference>
<accession>A0A017SKN4</accession>
<dbReference type="STRING" id="1388766.A0A017SKN4"/>
<organism evidence="3 4">
    <name type="scientific">Aspergillus ruber (strain CBS 135680)</name>
    <dbReference type="NCBI Taxonomy" id="1388766"/>
    <lineage>
        <taxon>Eukaryota</taxon>
        <taxon>Fungi</taxon>
        <taxon>Dikarya</taxon>
        <taxon>Ascomycota</taxon>
        <taxon>Pezizomycotina</taxon>
        <taxon>Eurotiomycetes</taxon>
        <taxon>Eurotiomycetidae</taxon>
        <taxon>Eurotiales</taxon>
        <taxon>Aspergillaceae</taxon>
        <taxon>Aspergillus</taxon>
        <taxon>Aspergillus subgen. Aspergillus</taxon>
    </lineage>
</organism>
<dbReference type="CDD" id="cd00332">
    <property type="entry name" value="PAL-HAL"/>
    <property type="match status" value="1"/>
</dbReference>
<protein>
    <submittedName>
        <fullName evidence="3">Phenylalanine ammonia-lyase</fullName>
    </submittedName>
</protein>
<dbReference type="NCBIfam" id="TIGR01226">
    <property type="entry name" value="phe_am_lyase"/>
    <property type="match status" value="1"/>
</dbReference>
<dbReference type="InterPro" id="IPR001106">
    <property type="entry name" value="Aromatic_Lyase"/>
</dbReference>
<dbReference type="Pfam" id="PF00221">
    <property type="entry name" value="Lyase_aromatic"/>
    <property type="match status" value="1"/>
</dbReference>
<dbReference type="InterPro" id="IPR023144">
    <property type="entry name" value="Phe_NH3-lyase_shielding_dom_sf"/>
</dbReference>
<dbReference type="OrthoDB" id="10051290at2759"/>
<dbReference type="PANTHER" id="PTHR10362">
    <property type="entry name" value="HISTIDINE AMMONIA-LYASE"/>
    <property type="match status" value="1"/>
</dbReference>
<name>A0A017SKN4_ASPRC</name>
<reference evidence="4" key="1">
    <citation type="journal article" date="2014" name="Nat. Commun.">
        <title>Genomic adaptations of the halophilic Dead Sea filamentous fungus Eurotium rubrum.</title>
        <authorList>
            <person name="Kis-Papo T."/>
            <person name="Weig A.R."/>
            <person name="Riley R."/>
            <person name="Persoh D."/>
            <person name="Salamov A."/>
            <person name="Sun H."/>
            <person name="Lipzen A."/>
            <person name="Wasser S.P."/>
            <person name="Rambold G."/>
            <person name="Grigoriev I.V."/>
            <person name="Nevo E."/>
        </authorList>
    </citation>
    <scope>NUCLEOTIDE SEQUENCE [LARGE SCALE GENOMIC DNA]</scope>
    <source>
        <strain evidence="4">CBS 135680</strain>
    </source>
</reference>
<keyword evidence="4" id="KW-1185">Reference proteome</keyword>
<dbReference type="Proteomes" id="UP000019804">
    <property type="component" value="Unassembled WGS sequence"/>
</dbReference>
<keyword evidence="2 3" id="KW-0456">Lyase</keyword>
<sequence>MSGTMILNLQACDPKQDAAPSHGGQPLTSSLQSSMRRLRNLLKDRNAVTLDGESLDLSSTVAVARFGCNASFSGNGYAAQRMSTSVDQLDQKLKNNEMVYGVTTGYGGSADTRTDSYVDLQRALIQHQSAAILLPSDRGLLQSSSFVDSLKSHAIPVPIVRAAMLTRCNSLLRGHSAVRPDVVRHLLTLLEKEMTPVVPLRGSISACGDLMPLSYVAGALEGNPDISVNCGKDQGYRVLPADQALALAGLKPLELQAKEGLGILNGTAFSAGAASLVLFEANQLILLSQVLTAMGTEALLGKRGNYDPFIAIARPHPGQKEVAANIFNFLSDSKLVSEADPGKIGTAQDSHVLAQDRYALRTSSQWIGPQLEDLALALKQVEVELNSTTDNPLVDPDSAEVHHGGNFQAASVTSAMEKTMGALQMIGKMVFSQCTEMINPALNKGLTPNLCVDDPSLSYTMKGVDINMAGYMSELAYLAHPVSNYVQSAEMHNQGLNSLALIAARYTGDAVEVLSIMSAAYLYVLCQALDLRALHLEFVKQAHQEIKRVTKDLCGPTVSQIVDGSLWEEIMGHWGRTSSRNLADRADVAATTSMGLLLSLISQHGTADVHPEYADLNDVAKALKWKELIVAVLTETYSGVRESFLRERTTEQYLCHASKSMYSVVRETLNVPIHRGIVDHATKESGDGRSRTDKPLIGSHISKIYTALRAGELQDALLNCFE</sequence>
<dbReference type="AlphaFoldDB" id="A0A017SKN4"/>
<dbReference type="RefSeq" id="XP_040640877.1">
    <property type="nucleotide sequence ID" value="XM_040781311.1"/>
</dbReference>
<evidence type="ECO:0000256" key="1">
    <source>
        <dbReference type="ARBA" id="ARBA00007238"/>
    </source>
</evidence>
<dbReference type="GeneID" id="63696435"/>
<dbReference type="InterPro" id="IPR024083">
    <property type="entry name" value="Fumarase/histidase_N"/>
</dbReference>
<dbReference type="Gene3D" id="1.10.274.20">
    <property type="entry name" value="Phenylalanine ammonia-lyase 1, domain 3"/>
    <property type="match status" value="1"/>
</dbReference>
<dbReference type="InterPro" id="IPR005922">
    <property type="entry name" value="Phe_NH3-lyase"/>
</dbReference>
<proteinExistence type="inferred from homology"/>
<gene>
    <name evidence="3" type="ORF">EURHEDRAFT_410230</name>
</gene>
<evidence type="ECO:0000313" key="4">
    <source>
        <dbReference type="Proteomes" id="UP000019804"/>
    </source>
</evidence>
<dbReference type="EMBL" id="KK088416">
    <property type="protein sequence ID" value="EYE97189.1"/>
    <property type="molecule type" value="Genomic_DNA"/>
</dbReference>
<dbReference type="InterPro" id="IPR008948">
    <property type="entry name" value="L-Aspartase-like"/>
</dbReference>
<dbReference type="GO" id="GO:0006559">
    <property type="term" value="P:L-phenylalanine catabolic process"/>
    <property type="evidence" value="ECO:0007669"/>
    <property type="project" value="InterPro"/>
</dbReference>
<dbReference type="Gene3D" id="1.10.275.10">
    <property type="entry name" value="Fumarase/aspartase (N-terminal domain)"/>
    <property type="match status" value="1"/>
</dbReference>
<evidence type="ECO:0000313" key="3">
    <source>
        <dbReference type="EMBL" id="EYE97189.1"/>
    </source>
</evidence>
<comment type="similarity">
    <text evidence="1 2">Belongs to the PAL/histidase family.</text>
</comment>